<evidence type="ECO:0000256" key="3">
    <source>
        <dbReference type="ARBA" id="ARBA00022448"/>
    </source>
</evidence>
<dbReference type="EMBL" id="CAJOBA010003429">
    <property type="protein sequence ID" value="CAF3681440.1"/>
    <property type="molecule type" value="Genomic_DNA"/>
</dbReference>
<dbReference type="EMBL" id="CAJNOK010003429">
    <property type="protein sequence ID" value="CAF0900767.1"/>
    <property type="molecule type" value="Genomic_DNA"/>
</dbReference>
<dbReference type="Gene3D" id="3.40.50.300">
    <property type="entry name" value="P-loop containing nucleotide triphosphate hydrolases"/>
    <property type="match status" value="2"/>
</dbReference>
<comment type="caution">
    <text evidence="13">The sequence shown here is derived from an EMBL/GenBank/DDBJ whole genome shotgun (WGS) entry which is preliminary data.</text>
</comment>
<dbReference type="Proteomes" id="UP000682733">
    <property type="component" value="Unassembled WGS sequence"/>
</dbReference>
<dbReference type="InterPro" id="IPR036640">
    <property type="entry name" value="ABC1_TM_sf"/>
</dbReference>
<dbReference type="AlphaFoldDB" id="A0A8S2HSE7"/>
<sequence length="992" mass="111858">MGENTVKAFIDYCCRPLNKYAKFNNHEEVIPGKAVISTFNLLVRYADRWDFILLVLAIGLSVGSGLFYVVYILFFGRLIATFATHVIPLCHRDFNSTFFPALEFRYDIYQKMYYLLDWKLTVITLITTPFMILASLIFSKLTARIIMNQLHTYAKSGAVAREVFSSIRTVFAYNASNYEEQRYGKHLDSAKQQTIKKGILLGSFWGAYYMLVCVTYAIGLYAGFRLIQNDSENNTHELIGHIVIVLSAIGESIFMLGSLAQNLELLSAARGAATEIWHIFDEESFNDLPQTISTGNDKNTDITYDIAFDNVHFSYPTRKDMKVLNGLNFTVRQGETVALVGSSGCGKSTCIQLLLRFYEPISGVIRINGRPIQEYDVKWLRQQIGVVTQEPVLFDTSIYENIFYGSNNKSKVSMSELQEAAKEANAHDFIMNLPNKYDTLAGEQGVHLSGGEKQRIAIARALIDNPKILLLDEATSALDTKNERLVQDALDRGRKGRTTIIVAHRLSTICNVNRIYVVDSGRIIEQGTHQQLISNKQGYYYQLVQTQNLQTVQSTNNNNDESSQEDLPHQEDAKNICHTIIKEHAKSMDGSKTTGLYGLHPGQSTFIKILKLNSPEWFYILLGSLACFLNGAITPLLCVLFSAGINVYYKCNYVKQQHQVQLYCILLIAVGLAAFLFRILQNLFFSISGAELIKRLRVKSFQCMLQQEVAWFDKQENHSGALCQRLSTDALAIETMMGLRIGLLIESISTFLIGLIFGIIISWQLTLVLMCFVLFYFAVAGLGIYSEITLNKKTRKIFEQAGIYIDDCDLRDLNLQWWRSNIGLVSQEPLLFDLSIKENIAYGDHSRQSISMNEIIAAAKKANIHHFIQSLPQGYETNVGMNGAQLSGGEKQRIAIARALIRNPRLLLLDEATAAMDNHNEKIVQEALDRAVQEENRTSIIIAHRLSTIQNCDLICVMNSQGRIIESGSHQDLMNKRGAYYNLTVVNHVDIT</sequence>
<dbReference type="SUPFAM" id="SSF90123">
    <property type="entry name" value="ABC transporter transmembrane region"/>
    <property type="match status" value="2"/>
</dbReference>
<dbReference type="Gene3D" id="1.20.1560.10">
    <property type="entry name" value="ABC transporter type 1, transmembrane domain"/>
    <property type="match status" value="1"/>
</dbReference>
<evidence type="ECO:0000259" key="11">
    <source>
        <dbReference type="PROSITE" id="PS50929"/>
    </source>
</evidence>
<name>A0A8S2HSE7_9BILA</name>
<evidence type="ECO:0000256" key="9">
    <source>
        <dbReference type="SAM" id="Phobius"/>
    </source>
</evidence>
<dbReference type="PROSITE" id="PS00211">
    <property type="entry name" value="ABC_TRANSPORTER_1"/>
    <property type="match status" value="2"/>
</dbReference>
<dbReference type="InterPro" id="IPR003593">
    <property type="entry name" value="AAA+_ATPase"/>
</dbReference>
<evidence type="ECO:0000313" key="12">
    <source>
        <dbReference type="EMBL" id="CAF0900767.1"/>
    </source>
</evidence>
<dbReference type="GO" id="GO:0005524">
    <property type="term" value="F:ATP binding"/>
    <property type="evidence" value="ECO:0007669"/>
    <property type="project" value="UniProtKB-KW"/>
</dbReference>
<keyword evidence="8 9" id="KW-0472">Membrane</keyword>
<dbReference type="PANTHER" id="PTHR43394:SF27">
    <property type="entry name" value="ATP-DEPENDENT TRANSLOCASE ABCB1-LIKE"/>
    <property type="match status" value="1"/>
</dbReference>
<evidence type="ECO:0000256" key="6">
    <source>
        <dbReference type="ARBA" id="ARBA00022840"/>
    </source>
</evidence>
<dbReference type="PROSITE" id="PS50929">
    <property type="entry name" value="ABC_TM1F"/>
    <property type="match status" value="2"/>
</dbReference>
<dbReference type="PROSITE" id="PS50893">
    <property type="entry name" value="ABC_TRANSPORTER_2"/>
    <property type="match status" value="2"/>
</dbReference>
<reference evidence="13" key="1">
    <citation type="submission" date="2021-02" db="EMBL/GenBank/DDBJ databases">
        <authorList>
            <person name="Nowell W R."/>
        </authorList>
    </citation>
    <scope>NUCLEOTIDE SEQUENCE</scope>
</reference>
<dbReference type="SUPFAM" id="SSF52540">
    <property type="entry name" value="P-loop containing nucleoside triphosphate hydrolases"/>
    <property type="match status" value="2"/>
</dbReference>
<proteinExistence type="inferred from homology"/>
<feature type="transmembrane region" description="Helical" evidence="9">
    <location>
        <begin position="660"/>
        <end position="680"/>
    </location>
</feature>
<feature type="transmembrane region" description="Helical" evidence="9">
    <location>
        <begin position="120"/>
        <end position="138"/>
    </location>
</feature>
<feature type="transmembrane region" description="Helical" evidence="9">
    <location>
        <begin position="767"/>
        <end position="786"/>
    </location>
</feature>
<protein>
    <submittedName>
        <fullName evidence="13">Uncharacterized protein</fullName>
    </submittedName>
</protein>
<evidence type="ECO:0000313" key="13">
    <source>
        <dbReference type="EMBL" id="CAF3681440.1"/>
    </source>
</evidence>
<keyword evidence="4 9" id="KW-0812">Transmembrane</keyword>
<dbReference type="GO" id="GO:0090374">
    <property type="term" value="P:oligopeptide export from mitochondrion"/>
    <property type="evidence" value="ECO:0007669"/>
    <property type="project" value="TreeGrafter"/>
</dbReference>
<dbReference type="Pfam" id="PF00005">
    <property type="entry name" value="ABC_tran"/>
    <property type="match status" value="2"/>
</dbReference>
<evidence type="ECO:0000256" key="1">
    <source>
        <dbReference type="ARBA" id="ARBA00004141"/>
    </source>
</evidence>
<evidence type="ECO:0000259" key="10">
    <source>
        <dbReference type="PROSITE" id="PS50893"/>
    </source>
</evidence>
<accession>A0A8S2HSE7</accession>
<dbReference type="Pfam" id="PF00664">
    <property type="entry name" value="ABC_membrane"/>
    <property type="match status" value="2"/>
</dbReference>
<evidence type="ECO:0000256" key="2">
    <source>
        <dbReference type="ARBA" id="ARBA00007577"/>
    </source>
</evidence>
<organism evidence="13 14">
    <name type="scientific">Didymodactylos carnosus</name>
    <dbReference type="NCBI Taxonomy" id="1234261"/>
    <lineage>
        <taxon>Eukaryota</taxon>
        <taxon>Metazoa</taxon>
        <taxon>Spiralia</taxon>
        <taxon>Gnathifera</taxon>
        <taxon>Rotifera</taxon>
        <taxon>Eurotatoria</taxon>
        <taxon>Bdelloidea</taxon>
        <taxon>Philodinida</taxon>
        <taxon>Philodinidae</taxon>
        <taxon>Didymodactylos</taxon>
    </lineage>
</organism>
<feature type="domain" description="ABC transporter" evidence="10">
    <location>
        <begin position="739"/>
        <end position="986"/>
    </location>
</feature>
<keyword evidence="6" id="KW-0067">ATP-binding</keyword>
<feature type="transmembrane region" description="Helical" evidence="9">
    <location>
        <begin position="51"/>
        <end position="74"/>
    </location>
</feature>
<evidence type="ECO:0000256" key="4">
    <source>
        <dbReference type="ARBA" id="ARBA00022692"/>
    </source>
</evidence>
<dbReference type="SMART" id="SM00382">
    <property type="entry name" value="AAA"/>
    <property type="match status" value="2"/>
</dbReference>
<keyword evidence="5" id="KW-0547">Nucleotide-binding</keyword>
<dbReference type="InterPro" id="IPR039421">
    <property type="entry name" value="Type_1_exporter"/>
</dbReference>
<dbReference type="GO" id="GO:0016887">
    <property type="term" value="F:ATP hydrolysis activity"/>
    <property type="evidence" value="ECO:0007669"/>
    <property type="project" value="InterPro"/>
</dbReference>
<evidence type="ECO:0000256" key="5">
    <source>
        <dbReference type="ARBA" id="ARBA00022741"/>
    </source>
</evidence>
<feature type="domain" description="ABC transmembrane type-1" evidence="11">
    <location>
        <begin position="112"/>
        <end position="268"/>
    </location>
</feature>
<evidence type="ECO:0000256" key="7">
    <source>
        <dbReference type="ARBA" id="ARBA00022989"/>
    </source>
</evidence>
<comment type="subcellular location">
    <subcellularLocation>
        <location evidence="1">Membrane</location>
        <topology evidence="1">Multi-pass membrane protein</topology>
    </subcellularLocation>
</comment>
<feature type="transmembrane region" description="Helical" evidence="9">
    <location>
        <begin position="741"/>
        <end position="761"/>
    </location>
</feature>
<feature type="domain" description="ABC transmembrane type-1" evidence="11">
    <location>
        <begin position="621"/>
        <end position="802"/>
    </location>
</feature>
<keyword evidence="7 9" id="KW-1133">Transmembrane helix</keyword>
<dbReference type="InterPro" id="IPR003439">
    <property type="entry name" value="ABC_transporter-like_ATP-bd"/>
</dbReference>
<feature type="domain" description="ABC transporter" evidence="10">
    <location>
        <begin position="306"/>
        <end position="545"/>
    </location>
</feature>
<dbReference type="InterPro" id="IPR027417">
    <property type="entry name" value="P-loop_NTPase"/>
</dbReference>
<dbReference type="GO" id="GO:0005743">
    <property type="term" value="C:mitochondrial inner membrane"/>
    <property type="evidence" value="ECO:0007669"/>
    <property type="project" value="TreeGrafter"/>
</dbReference>
<dbReference type="GO" id="GO:0015421">
    <property type="term" value="F:ABC-type oligopeptide transporter activity"/>
    <property type="evidence" value="ECO:0007669"/>
    <property type="project" value="TreeGrafter"/>
</dbReference>
<dbReference type="InterPro" id="IPR011527">
    <property type="entry name" value="ABC1_TM_dom"/>
</dbReference>
<gene>
    <name evidence="12" type="ORF">OVA965_LOCUS9611</name>
    <name evidence="13" type="ORF">TMI583_LOCUS9604</name>
</gene>
<dbReference type="InterPro" id="IPR017871">
    <property type="entry name" value="ABC_transporter-like_CS"/>
</dbReference>
<dbReference type="PANTHER" id="PTHR43394">
    <property type="entry name" value="ATP-DEPENDENT PERMEASE MDL1, MITOCHONDRIAL"/>
    <property type="match status" value="1"/>
</dbReference>
<evidence type="ECO:0000313" key="14">
    <source>
        <dbReference type="Proteomes" id="UP000682733"/>
    </source>
</evidence>
<dbReference type="FunFam" id="3.40.50.300:FF:000604">
    <property type="entry name" value="ABC transporter B family member 28"/>
    <property type="match status" value="1"/>
</dbReference>
<feature type="transmembrane region" description="Helical" evidence="9">
    <location>
        <begin position="617"/>
        <end position="648"/>
    </location>
</feature>
<feature type="transmembrane region" description="Helical" evidence="9">
    <location>
        <begin position="199"/>
        <end position="218"/>
    </location>
</feature>
<feature type="transmembrane region" description="Helical" evidence="9">
    <location>
        <begin position="238"/>
        <end position="260"/>
    </location>
</feature>
<evidence type="ECO:0000256" key="8">
    <source>
        <dbReference type="ARBA" id="ARBA00023136"/>
    </source>
</evidence>
<keyword evidence="3" id="KW-0813">Transport</keyword>
<dbReference type="FunFam" id="3.40.50.300:FF:000205">
    <property type="entry name" value="ABC transporter B family member 4"/>
    <property type="match status" value="1"/>
</dbReference>
<dbReference type="CDD" id="cd03249">
    <property type="entry name" value="ABC_MTABC3_MDL1_MDL2"/>
    <property type="match status" value="1"/>
</dbReference>
<dbReference type="Proteomes" id="UP000677228">
    <property type="component" value="Unassembled WGS sequence"/>
</dbReference>
<comment type="similarity">
    <text evidence="2">Belongs to the ABC transporter superfamily. ABCB family. Multidrug resistance exporter (TC 3.A.1.201) subfamily.</text>
</comment>